<name>A0A8C0FYK2_CHEAB</name>
<proteinExistence type="predicted"/>
<dbReference type="InterPro" id="IPR001909">
    <property type="entry name" value="KRAB"/>
</dbReference>
<organism evidence="3 4">
    <name type="scientific">Chelonoidis abingdonii</name>
    <name type="common">Abingdon island giant tortoise</name>
    <name type="synonym">Testudo abingdonii</name>
    <dbReference type="NCBI Taxonomy" id="106734"/>
    <lineage>
        <taxon>Eukaryota</taxon>
        <taxon>Metazoa</taxon>
        <taxon>Chordata</taxon>
        <taxon>Craniata</taxon>
        <taxon>Vertebrata</taxon>
        <taxon>Euteleostomi</taxon>
        <taxon>Archelosauria</taxon>
        <taxon>Testudinata</taxon>
        <taxon>Testudines</taxon>
        <taxon>Cryptodira</taxon>
        <taxon>Durocryptodira</taxon>
        <taxon>Testudinoidea</taxon>
        <taxon>Testudinidae</taxon>
        <taxon>Chelonoidis</taxon>
    </lineage>
</organism>
<evidence type="ECO:0000259" key="2">
    <source>
        <dbReference type="Pfam" id="PF01352"/>
    </source>
</evidence>
<accession>A0A8C0FYK2</accession>
<feature type="chain" id="PRO_5034093004" description="KRAB domain-containing protein" evidence="1">
    <location>
        <begin position="23"/>
        <end position="69"/>
    </location>
</feature>
<feature type="signal peptide" evidence="1">
    <location>
        <begin position="1"/>
        <end position="22"/>
    </location>
</feature>
<dbReference type="Pfam" id="PF01352">
    <property type="entry name" value="KRAB"/>
    <property type="match status" value="1"/>
</dbReference>
<reference evidence="3" key="1">
    <citation type="submission" date="2025-08" db="UniProtKB">
        <authorList>
            <consortium name="Ensembl"/>
        </authorList>
    </citation>
    <scope>IDENTIFICATION</scope>
</reference>
<keyword evidence="1" id="KW-0732">Signal</keyword>
<keyword evidence="4" id="KW-1185">Reference proteome</keyword>
<protein>
    <recommendedName>
        <fullName evidence="2">KRAB domain-containing protein</fullName>
    </recommendedName>
</protein>
<evidence type="ECO:0000313" key="4">
    <source>
        <dbReference type="Proteomes" id="UP000694404"/>
    </source>
</evidence>
<dbReference type="SUPFAM" id="SSF109640">
    <property type="entry name" value="KRAB domain (Kruppel-associated box)"/>
    <property type="match status" value="1"/>
</dbReference>
<dbReference type="InterPro" id="IPR036051">
    <property type="entry name" value="KRAB_dom_sf"/>
</dbReference>
<dbReference type="Ensembl" id="ENSCABT00000001221.1">
    <property type="protein sequence ID" value="ENSCABP00000001129.1"/>
    <property type="gene ID" value="ENSCABG00000000947.1"/>
</dbReference>
<dbReference type="Proteomes" id="UP000694404">
    <property type="component" value="Unplaced"/>
</dbReference>
<sequence length="69" mass="7597">GSLPGSQLLGWVLSLGVAPLETQLQAMFEDIALYFTREEWELLSQPENTLVWGSYVCGMSYTILVATGD</sequence>
<dbReference type="GO" id="GO:0006355">
    <property type="term" value="P:regulation of DNA-templated transcription"/>
    <property type="evidence" value="ECO:0007669"/>
    <property type="project" value="InterPro"/>
</dbReference>
<feature type="domain" description="KRAB" evidence="2">
    <location>
        <begin position="27"/>
        <end position="50"/>
    </location>
</feature>
<evidence type="ECO:0000256" key="1">
    <source>
        <dbReference type="SAM" id="SignalP"/>
    </source>
</evidence>
<reference evidence="3" key="2">
    <citation type="submission" date="2025-09" db="UniProtKB">
        <authorList>
            <consortium name="Ensembl"/>
        </authorList>
    </citation>
    <scope>IDENTIFICATION</scope>
</reference>
<evidence type="ECO:0000313" key="3">
    <source>
        <dbReference type="Ensembl" id="ENSCABP00000001129.1"/>
    </source>
</evidence>
<dbReference type="Gene3D" id="6.10.140.140">
    <property type="match status" value="1"/>
</dbReference>
<dbReference type="AlphaFoldDB" id="A0A8C0FYK2"/>